<organism evidence="1">
    <name type="scientific">Acidithiobacillus ferrivorans</name>
    <dbReference type="NCBI Taxonomy" id="160808"/>
    <lineage>
        <taxon>Bacteria</taxon>
        <taxon>Pseudomonadati</taxon>
        <taxon>Pseudomonadota</taxon>
        <taxon>Acidithiobacillia</taxon>
        <taxon>Acidithiobacillales</taxon>
        <taxon>Acidithiobacillaceae</taxon>
        <taxon>Acidithiobacillus</taxon>
    </lineage>
</organism>
<protein>
    <submittedName>
        <fullName evidence="1">Uncharacterized protein</fullName>
    </submittedName>
</protein>
<evidence type="ECO:0000313" key="1">
    <source>
        <dbReference type="EMBL" id="CDQ10531.1"/>
    </source>
</evidence>
<sequence>MHKRITLTGISLRGKNRVKEAFMMLGTREWRILEQQDRVPFNQSVGPWFLVEPRSDNPKRKSFLRWVHGVFDPHFKIVEP</sequence>
<keyword evidence="3" id="KW-1185">Reference proteome</keyword>
<proteinExistence type="predicted"/>
<reference evidence="1" key="1">
    <citation type="submission" date="2014-03" db="EMBL/GenBank/DDBJ databases">
        <authorList>
            <person name="Genoscope - CEA"/>
        </authorList>
    </citation>
    <scope>NUCLEOTIDE SEQUENCE [LARGE SCALE GENOMIC DNA]</scope>
    <source>
        <strain evidence="1">CF27</strain>
    </source>
</reference>
<reference evidence="2 3" key="3">
    <citation type="submission" date="2017-03" db="EMBL/GenBank/DDBJ databases">
        <authorList>
            <person name="Regsiter A."/>
            <person name="William W."/>
        </authorList>
    </citation>
    <scope>NUCLEOTIDE SEQUENCE [LARGE SCALE GENOMIC DNA]</scope>
    <source>
        <strain evidence="2">PRJEB5721</strain>
    </source>
</reference>
<dbReference type="Proteomes" id="UP000193925">
    <property type="component" value="Chromosome AFERRI"/>
</dbReference>
<reference evidence="1" key="2">
    <citation type="submission" date="2014-07" db="EMBL/GenBank/DDBJ databases">
        <title>Initial genome analysis of the psychrotolerant acidophile Acidithiobacillus ferrivorans CF27: insights into iron and sulfur oxidation pathways and into biofilm formation.</title>
        <authorList>
            <person name="Talla E."/>
            <person name="Hedrich S."/>
            <person name="Mangenot S."/>
            <person name="Ji B."/>
            <person name="Johnson D.B."/>
            <person name="Barbe V."/>
            <person name="Bonnefoy V."/>
        </authorList>
    </citation>
    <scope>NUCLEOTIDE SEQUENCE [LARGE SCALE GENOMIC DNA]</scope>
    <source>
        <strain evidence="1">CF27</strain>
    </source>
</reference>
<evidence type="ECO:0000313" key="3">
    <source>
        <dbReference type="Proteomes" id="UP000193925"/>
    </source>
</evidence>
<dbReference type="EMBL" id="LT841305">
    <property type="protein sequence ID" value="SMH64562.1"/>
    <property type="molecule type" value="Genomic_DNA"/>
</dbReference>
<dbReference type="RefSeq" id="WP_035193054.1">
    <property type="nucleotide sequence ID" value="NZ_CCCS020000035.1"/>
</dbReference>
<accession>A0A060UQK1</accession>
<gene>
    <name evidence="2" type="ORF">AFERRI_10595</name>
    <name evidence="1" type="ORF">AFERRI_400312</name>
</gene>
<name>A0A060UQK1_9PROT</name>
<dbReference type="EMBL" id="CCCS020000035">
    <property type="protein sequence ID" value="CDQ10531.1"/>
    <property type="molecule type" value="Genomic_DNA"/>
</dbReference>
<dbReference type="AlphaFoldDB" id="A0A060UQK1"/>
<evidence type="ECO:0000313" key="2">
    <source>
        <dbReference type="EMBL" id="SMH64562.1"/>
    </source>
</evidence>